<dbReference type="PIRSF" id="PIRSF000722">
    <property type="entry name" value="Acetate_prop_kin"/>
    <property type="match status" value="1"/>
</dbReference>
<comment type="caution">
    <text evidence="8">The sequence shown here is derived from an EMBL/GenBank/DDBJ whole genome shotgun (WGS) entry which is preliminary data.</text>
</comment>
<evidence type="ECO:0000256" key="7">
    <source>
        <dbReference type="RuleBase" id="RU003835"/>
    </source>
</evidence>
<evidence type="ECO:0000256" key="4">
    <source>
        <dbReference type="ARBA" id="ARBA00022777"/>
    </source>
</evidence>
<keyword evidence="6" id="KW-0460">Magnesium</keyword>
<dbReference type="Pfam" id="PF00871">
    <property type="entry name" value="Acetate_kinase"/>
    <property type="match status" value="1"/>
</dbReference>
<feature type="site" description="Transition state stabilizer" evidence="6">
    <location>
        <position position="178"/>
    </location>
</feature>
<feature type="binding site" evidence="6">
    <location>
        <position position="379"/>
    </location>
    <ligand>
        <name>Mg(2+)</name>
        <dbReference type="ChEBI" id="CHEBI:18420"/>
    </ligand>
</feature>
<feature type="binding site" evidence="6">
    <location>
        <begin position="203"/>
        <end position="207"/>
    </location>
    <ligand>
        <name>ATP</name>
        <dbReference type="ChEBI" id="CHEBI:30616"/>
    </ligand>
</feature>
<dbReference type="GO" id="GO:0006083">
    <property type="term" value="P:acetate metabolic process"/>
    <property type="evidence" value="ECO:0007669"/>
    <property type="project" value="TreeGrafter"/>
</dbReference>
<organism evidence="8">
    <name type="scientific">Candidatus Caldatribacterium saccharofermentans</name>
    <dbReference type="NCBI Taxonomy" id="1454753"/>
    <lineage>
        <taxon>Bacteria</taxon>
        <taxon>Pseudomonadati</taxon>
        <taxon>Atribacterota</taxon>
        <taxon>Atribacteria</taxon>
        <taxon>Atribacterales</taxon>
        <taxon>Candidatus Caldatribacteriaceae</taxon>
        <taxon>Candidatus Caldatribacterium</taxon>
    </lineage>
</organism>
<keyword evidence="6" id="KW-0963">Cytoplasm</keyword>
<dbReference type="GO" id="GO:0008776">
    <property type="term" value="F:acetate kinase activity"/>
    <property type="evidence" value="ECO:0007669"/>
    <property type="project" value="UniProtKB-UniRule"/>
</dbReference>
<dbReference type="UniPathway" id="UPA00340">
    <property type="reaction ID" value="UER00458"/>
</dbReference>
<dbReference type="PANTHER" id="PTHR21060">
    <property type="entry name" value="ACETATE KINASE"/>
    <property type="match status" value="1"/>
</dbReference>
<protein>
    <recommendedName>
        <fullName evidence="6">Acetate kinase</fullName>
        <ecNumber evidence="6">2.7.2.1</ecNumber>
    </recommendedName>
    <alternativeName>
        <fullName evidence="6">Acetokinase</fullName>
    </alternativeName>
</protein>
<gene>
    <name evidence="6" type="primary">ackA</name>
    <name evidence="8" type="ORF">ENW11_03610</name>
</gene>
<keyword evidence="3 6" id="KW-0547">Nucleotide-binding</keyword>
<keyword evidence="2 6" id="KW-0808">Transferase</keyword>
<accession>A0A7V4WKY2</accession>
<evidence type="ECO:0000313" key="8">
    <source>
        <dbReference type="EMBL" id="HGY38882.1"/>
    </source>
</evidence>
<dbReference type="EC" id="2.7.2.1" evidence="6"/>
<feature type="binding site" evidence="6">
    <location>
        <position position="14"/>
    </location>
    <ligand>
        <name>ATP</name>
        <dbReference type="ChEBI" id="CHEBI:30616"/>
    </ligand>
</feature>
<reference evidence="8" key="1">
    <citation type="journal article" date="2020" name="mSystems">
        <title>Genome- and Community-Level Interaction Insights into Carbon Utilization and Element Cycling Functions of Hydrothermarchaeota in Hydrothermal Sediment.</title>
        <authorList>
            <person name="Zhou Z."/>
            <person name="Liu Y."/>
            <person name="Xu W."/>
            <person name="Pan J."/>
            <person name="Luo Z.H."/>
            <person name="Li M."/>
        </authorList>
    </citation>
    <scope>NUCLEOTIDE SEQUENCE [LARGE SCALE GENOMIC DNA]</scope>
    <source>
        <strain evidence="8">SpSt-82</strain>
    </source>
</reference>
<comment type="cofactor">
    <cofactor evidence="6">
        <name>Mg(2+)</name>
        <dbReference type="ChEBI" id="CHEBI:18420"/>
    </cofactor>
    <cofactor evidence="6">
        <name>Mn(2+)</name>
        <dbReference type="ChEBI" id="CHEBI:29035"/>
    </cofactor>
    <text evidence="6">Mg(2+). Can also accept Mn(2+).</text>
</comment>
<comment type="pathway">
    <text evidence="6">Metabolic intermediate biosynthesis; acetyl-CoA biosynthesis; acetyl-CoA from acetate: step 1/2.</text>
</comment>
<dbReference type="SUPFAM" id="SSF53067">
    <property type="entry name" value="Actin-like ATPase domain"/>
    <property type="match status" value="2"/>
</dbReference>
<dbReference type="HAMAP" id="MF_00020">
    <property type="entry name" value="Acetate_kinase"/>
    <property type="match status" value="1"/>
</dbReference>
<dbReference type="InterPro" id="IPR023865">
    <property type="entry name" value="Aliphatic_acid_kinase_CS"/>
</dbReference>
<dbReference type="GO" id="GO:0000287">
    <property type="term" value="F:magnesium ion binding"/>
    <property type="evidence" value="ECO:0007669"/>
    <property type="project" value="UniProtKB-UniRule"/>
</dbReference>
<feature type="binding site" evidence="6">
    <location>
        <position position="7"/>
    </location>
    <ligand>
        <name>Mg(2+)</name>
        <dbReference type="ChEBI" id="CHEBI:18420"/>
    </ligand>
</feature>
<evidence type="ECO:0000256" key="2">
    <source>
        <dbReference type="ARBA" id="ARBA00022679"/>
    </source>
</evidence>
<dbReference type="PRINTS" id="PR00471">
    <property type="entry name" value="ACETATEKNASE"/>
</dbReference>
<evidence type="ECO:0000256" key="6">
    <source>
        <dbReference type="HAMAP-Rule" id="MF_00020"/>
    </source>
</evidence>
<dbReference type="GO" id="GO:0005737">
    <property type="term" value="C:cytoplasm"/>
    <property type="evidence" value="ECO:0007669"/>
    <property type="project" value="UniProtKB-SubCell"/>
</dbReference>
<evidence type="ECO:0000256" key="1">
    <source>
        <dbReference type="ARBA" id="ARBA00008748"/>
    </source>
</evidence>
<dbReference type="InterPro" id="IPR004372">
    <property type="entry name" value="Ac/propionate_kinase"/>
</dbReference>
<proteinExistence type="inferred from homology"/>
<dbReference type="EMBL" id="DTIY01000025">
    <property type="protein sequence ID" value="HGY38882.1"/>
    <property type="molecule type" value="Genomic_DNA"/>
</dbReference>
<dbReference type="Gene3D" id="3.30.420.40">
    <property type="match status" value="2"/>
</dbReference>
<feature type="binding site" evidence="6">
    <location>
        <begin position="326"/>
        <end position="330"/>
    </location>
    <ligand>
        <name>ATP</name>
        <dbReference type="ChEBI" id="CHEBI:30616"/>
    </ligand>
</feature>
<comment type="catalytic activity">
    <reaction evidence="6">
        <text>acetate + ATP = acetyl phosphate + ADP</text>
        <dbReference type="Rhea" id="RHEA:11352"/>
        <dbReference type="ChEBI" id="CHEBI:22191"/>
        <dbReference type="ChEBI" id="CHEBI:30089"/>
        <dbReference type="ChEBI" id="CHEBI:30616"/>
        <dbReference type="ChEBI" id="CHEBI:456216"/>
        <dbReference type="EC" id="2.7.2.1"/>
    </reaction>
</comment>
<feature type="site" description="Transition state stabilizer" evidence="6">
    <location>
        <position position="236"/>
    </location>
</feature>
<dbReference type="AlphaFoldDB" id="A0A7V4WKY2"/>
<comment type="caution">
    <text evidence="6">Lacks conserved residue(s) required for the propagation of feature annotation.</text>
</comment>
<dbReference type="GO" id="GO:0006085">
    <property type="term" value="P:acetyl-CoA biosynthetic process"/>
    <property type="evidence" value="ECO:0007669"/>
    <property type="project" value="UniProtKB-UniRule"/>
</dbReference>
<evidence type="ECO:0000256" key="5">
    <source>
        <dbReference type="ARBA" id="ARBA00022840"/>
    </source>
</evidence>
<dbReference type="PANTHER" id="PTHR21060:SF20">
    <property type="entry name" value="BUTYRATE KINASE 1-RELATED"/>
    <property type="match status" value="1"/>
</dbReference>
<keyword evidence="6" id="KW-0479">Metal-binding</keyword>
<comment type="function">
    <text evidence="6">Catalyzes the formation of acetyl phosphate from acetate and ATP. Can also catalyze the reverse reaction.</text>
</comment>
<name>A0A7V4WKY2_9BACT</name>
<comment type="subunit">
    <text evidence="6">Homodimer.</text>
</comment>
<dbReference type="InterPro" id="IPR043129">
    <property type="entry name" value="ATPase_NBD"/>
</dbReference>
<comment type="similarity">
    <text evidence="1 6 7">Belongs to the acetokinase family.</text>
</comment>
<keyword evidence="4 6" id="KW-0418">Kinase</keyword>
<sequence>MRILAVNSGGSSIKYELFEIGEQETSILRGNIKRLYRQDSFLEQMSSSGTLVKNVPNLDHERGLHLMLESLTESGYLKDLTSLDAIGIKLINGGKRVMETRFIDDEVLAALEDLASVTSVHNPPALLAIDIFRRIVPHIPLVGVFETTFHRSIPQAHRVYGLPWSLSTEYGLEKLGFHGNSYRYIAERIAELSPHHKRVVACHLGSGCSVCAIKDGKSFDISSGFTPQSGVIMSTRPGDFDPQVLLYLVEKAGLQLADLNRILTRESGLLGISGVSGEMWELERAAKEGNAQAQLAIDVFVYQVKKYIGGFAALMGGVESLVFTGGIGENDAYIRESICEGLAFLGIEIDPELNAQMVGGKEGKISRSTCEVWVIPTREELMVARETARLIAQKGAERHVLC</sequence>
<dbReference type="PROSITE" id="PS01076">
    <property type="entry name" value="ACETATE_KINASE_2"/>
    <property type="match status" value="1"/>
</dbReference>
<comment type="subcellular location">
    <subcellularLocation>
        <location evidence="6">Cytoplasm</location>
    </subcellularLocation>
</comment>
<dbReference type="InterPro" id="IPR000890">
    <property type="entry name" value="Aliphatic_acid_kin_short-chain"/>
</dbReference>
<dbReference type="GO" id="GO:0005524">
    <property type="term" value="F:ATP binding"/>
    <property type="evidence" value="ECO:0007669"/>
    <property type="project" value="UniProtKB-KW"/>
</dbReference>
<dbReference type="NCBIfam" id="TIGR00016">
    <property type="entry name" value="ackA"/>
    <property type="match status" value="1"/>
</dbReference>
<evidence type="ECO:0000256" key="3">
    <source>
        <dbReference type="ARBA" id="ARBA00022741"/>
    </source>
</evidence>
<keyword evidence="5 6" id="KW-0067">ATP-binding</keyword>